<sequence length="330" mass="36728">MMGEGAERSRRERVANGDLTMALNGGQDAAGGGCELIARVYKDEAELETYIRSDLYGTCNHVKECSNPKIRGAVVFHGQGPQIYDYSIRLNHTWAFSGFPDVKTIMDVNGPYVNDLELGLNTVPILQYGFSGFLTLQQVLDSFIIFASQLTERSSIPGDSDVPTSVLFHVSSLLRLPSMRFIPSNIRIVPFPTREYTDDEFQYIIKNVMGVLLFWLLRHWLTQAFQRVGGTLRVEDFGSVSGVIRAVLKVVKAAASLLSPTAFALGSINFADYERAHVGLRWSNIWRESSGVNFLVCLSMLLIDTLLYCAVGVYLDKVCSSELLYQKLLG</sequence>
<dbReference type="InterPro" id="IPR026082">
    <property type="entry name" value="ABCA"/>
</dbReference>
<reference evidence="1" key="1">
    <citation type="submission" date="2022-04" db="EMBL/GenBank/DDBJ databases">
        <title>Carnegiea gigantea Genome sequencing and assembly v2.</title>
        <authorList>
            <person name="Copetti D."/>
            <person name="Sanderson M.J."/>
            <person name="Burquez A."/>
            <person name="Wojciechowski M.F."/>
        </authorList>
    </citation>
    <scope>NUCLEOTIDE SEQUENCE</scope>
    <source>
        <strain evidence="1">SGP5-SGP5p</strain>
        <tissue evidence="1">Aerial part</tissue>
    </source>
</reference>
<dbReference type="GO" id="GO:0140359">
    <property type="term" value="F:ABC-type transporter activity"/>
    <property type="evidence" value="ECO:0007669"/>
    <property type="project" value="InterPro"/>
</dbReference>
<dbReference type="PANTHER" id="PTHR19229:SF267">
    <property type="entry name" value="ABC TRANSPORTER A FAMILY MEMBER 1"/>
    <property type="match status" value="1"/>
</dbReference>
<dbReference type="GO" id="GO:0005319">
    <property type="term" value="F:lipid transporter activity"/>
    <property type="evidence" value="ECO:0007669"/>
    <property type="project" value="TreeGrafter"/>
</dbReference>
<accession>A0A9Q1K5J1</accession>
<dbReference type="GO" id="GO:0016020">
    <property type="term" value="C:membrane"/>
    <property type="evidence" value="ECO:0007669"/>
    <property type="project" value="InterPro"/>
</dbReference>
<keyword evidence="2" id="KW-1185">Reference proteome</keyword>
<evidence type="ECO:0000313" key="2">
    <source>
        <dbReference type="Proteomes" id="UP001153076"/>
    </source>
</evidence>
<dbReference type="AlphaFoldDB" id="A0A9Q1K5J1"/>
<protein>
    <submittedName>
        <fullName evidence="1">Uncharacterized protein</fullName>
    </submittedName>
</protein>
<evidence type="ECO:0000313" key="1">
    <source>
        <dbReference type="EMBL" id="KAJ8437047.1"/>
    </source>
</evidence>
<dbReference type="PANTHER" id="PTHR19229">
    <property type="entry name" value="ATP-BINDING CASSETTE TRANSPORTER SUBFAMILY A ABCA"/>
    <property type="match status" value="1"/>
</dbReference>
<dbReference type="EMBL" id="JAKOGI010000319">
    <property type="protein sequence ID" value="KAJ8437047.1"/>
    <property type="molecule type" value="Genomic_DNA"/>
</dbReference>
<name>A0A9Q1K5J1_9CARY</name>
<proteinExistence type="predicted"/>
<dbReference type="OrthoDB" id="10255969at2759"/>
<dbReference type="Proteomes" id="UP001153076">
    <property type="component" value="Unassembled WGS sequence"/>
</dbReference>
<comment type="caution">
    <text evidence="1">The sequence shown here is derived from an EMBL/GenBank/DDBJ whole genome shotgun (WGS) entry which is preliminary data.</text>
</comment>
<gene>
    <name evidence="1" type="ORF">Cgig2_025894</name>
</gene>
<organism evidence="1 2">
    <name type="scientific">Carnegiea gigantea</name>
    <dbReference type="NCBI Taxonomy" id="171969"/>
    <lineage>
        <taxon>Eukaryota</taxon>
        <taxon>Viridiplantae</taxon>
        <taxon>Streptophyta</taxon>
        <taxon>Embryophyta</taxon>
        <taxon>Tracheophyta</taxon>
        <taxon>Spermatophyta</taxon>
        <taxon>Magnoliopsida</taxon>
        <taxon>eudicotyledons</taxon>
        <taxon>Gunneridae</taxon>
        <taxon>Pentapetalae</taxon>
        <taxon>Caryophyllales</taxon>
        <taxon>Cactineae</taxon>
        <taxon>Cactaceae</taxon>
        <taxon>Cactoideae</taxon>
        <taxon>Echinocereeae</taxon>
        <taxon>Carnegiea</taxon>
    </lineage>
</organism>